<comment type="similarity">
    <text evidence="2">Belongs to the Tdpoz family.</text>
</comment>
<sequence length="387" mass="43875">MIRFLHKCTVASEGCGVSRNKMVLACVDEETIMSSNGTAHRFRVNYNETKDLSNSQCIISPTFKSGGYSWIIRCYPKGSRKDDDDDNVGLFLELMSDCINLYVSFTLAIMDRFVSDPLQRKFLGKFRGARSNCGLHVFTRRTTLEKKYLIERDGYFQILCFIKILGQDCHGVPRVPIGNLKENISKLWESGEMTDVNFDVEGEIISAHRVILGARSRVFKAELFGHMAEAKSECIRIEDMKPEVFRALIHFIYNGSLDNERDTQHATIVMTQHILAAADRYAVEGLIVKCVGYLIKNLSSDTVMDVLILAEQHSFTELKEACLIFASKLNNFIDIAFTDGYIQLAQAEPSLFEELRKITKSLLQKRLTREGEKEGELSFSCPKPLPC</sequence>
<dbReference type="Pfam" id="PF24570">
    <property type="entry name" value="BACK_BPM_SPOP"/>
    <property type="match status" value="1"/>
</dbReference>
<dbReference type="Pfam" id="PF22486">
    <property type="entry name" value="MATH_2"/>
    <property type="match status" value="1"/>
</dbReference>
<dbReference type="PROSITE" id="PS50097">
    <property type="entry name" value="BTB"/>
    <property type="match status" value="1"/>
</dbReference>
<proteinExistence type="inferred from homology"/>
<dbReference type="Gene3D" id="3.30.710.10">
    <property type="entry name" value="Potassium Channel Kv1.1, Chain A"/>
    <property type="match status" value="1"/>
</dbReference>
<evidence type="ECO:0000256" key="1">
    <source>
        <dbReference type="ARBA" id="ARBA00004906"/>
    </source>
</evidence>
<comment type="caution">
    <text evidence="5">The sequence shown here is derived from an EMBL/GenBank/DDBJ whole genome shotgun (WGS) entry which is preliminary data.</text>
</comment>
<dbReference type="InterPro" id="IPR000210">
    <property type="entry name" value="BTB/POZ_dom"/>
</dbReference>
<reference evidence="5" key="1">
    <citation type="submission" date="2022-08" db="EMBL/GenBank/DDBJ databases">
        <authorList>
            <person name="Marques A."/>
        </authorList>
    </citation>
    <scope>NUCLEOTIDE SEQUENCE</scope>
    <source>
        <strain evidence="5">RhyPub2mFocal</strain>
        <tissue evidence="5">Leaves</tissue>
    </source>
</reference>
<dbReference type="Gene3D" id="1.25.40.420">
    <property type="match status" value="1"/>
</dbReference>
<dbReference type="GO" id="GO:0016567">
    <property type="term" value="P:protein ubiquitination"/>
    <property type="evidence" value="ECO:0007669"/>
    <property type="project" value="InterPro"/>
</dbReference>
<gene>
    <name evidence="5" type="ORF">LUZ62_040014</name>
</gene>
<dbReference type="CDD" id="cd00121">
    <property type="entry name" value="MATH"/>
    <property type="match status" value="1"/>
</dbReference>
<dbReference type="Pfam" id="PF00651">
    <property type="entry name" value="BTB"/>
    <property type="match status" value="1"/>
</dbReference>
<dbReference type="InterPro" id="IPR002083">
    <property type="entry name" value="MATH/TRAF_dom"/>
</dbReference>
<evidence type="ECO:0000313" key="5">
    <source>
        <dbReference type="EMBL" id="KAJ4788768.1"/>
    </source>
</evidence>
<dbReference type="InterPro" id="IPR011333">
    <property type="entry name" value="SKP1/BTB/POZ_sf"/>
</dbReference>
<dbReference type="PANTHER" id="PTHR26379:SF187">
    <property type="entry name" value="OS07G0655300 PROTEIN"/>
    <property type="match status" value="1"/>
</dbReference>
<dbReference type="PROSITE" id="PS50144">
    <property type="entry name" value="MATH"/>
    <property type="match status" value="1"/>
</dbReference>
<dbReference type="Gene3D" id="2.60.210.10">
    <property type="entry name" value="Apoptosis, Tumor Necrosis Factor Receptor Associated Protein 2, Chain A"/>
    <property type="match status" value="1"/>
</dbReference>
<evidence type="ECO:0000259" key="4">
    <source>
        <dbReference type="PROSITE" id="PS50144"/>
    </source>
</evidence>
<feature type="domain" description="BTB" evidence="3">
    <location>
        <begin position="194"/>
        <end position="261"/>
    </location>
</feature>
<dbReference type="InterPro" id="IPR056423">
    <property type="entry name" value="BACK_BPM_SPOP"/>
</dbReference>
<dbReference type="Proteomes" id="UP001140206">
    <property type="component" value="Chromosome 2"/>
</dbReference>
<evidence type="ECO:0000313" key="6">
    <source>
        <dbReference type="Proteomes" id="UP001140206"/>
    </source>
</evidence>
<dbReference type="PANTHER" id="PTHR26379">
    <property type="entry name" value="BTB/POZ AND MATH DOMAIN-CONTAINING PROTEIN 1"/>
    <property type="match status" value="1"/>
</dbReference>
<evidence type="ECO:0000259" key="3">
    <source>
        <dbReference type="PROSITE" id="PS50097"/>
    </source>
</evidence>
<protein>
    <submittedName>
        <fullName evidence="5">BTB/POZ and MATH domain-containing protein 2</fullName>
    </submittedName>
</protein>
<feature type="domain" description="MATH" evidence="4">
    <location>
        <begin position="39"/>
        <end position="162"/>
    </location>
</feature>
<comment type="pathway">
    <text evidence="1">Protein modification; protein ubiquitination.</text>
</comment>
<dbReference type="InterPro" id="IPR008974">
    <property type="entry name" value="TRAF-like"/>
</dbReference>
<dbReference type="SUPFAM" id="SSF54695">
    <property type="entry name" value="POZ domain"/>
    <property type="match status" value="1"/>
</dbReference>
<dbReference type="EMBL" id="JAMFTS010000002">
    <property type="protein sequence ID" value="KAJ4788768.1"/>
    <property type="molecule type" value="Genomic_DNA"/>
</dbReference>
<name>A0AAV8FDC1_9POAL</name>
<organism evidence="5 6">
    <name type="scientific">Rhynchospora pubera</name>
    <dbReference type="NCBI Taxonomy" id="906938"/>
    <lineage>
        <taxon>Eukaryota</taxon>
        <taxon>Viridiplantae</taxon>
        <taxon>Streptophyta</taxon>
        <taxon>Embryophyta</taxon>
        <taxon>Tracheophyta</taxon>
        <taxon>Spermatophyta</taxon>
        <taxon>Magnoliopsida</taxon>
        <taxon>Liliopsida</taxon>
        <taxon>Poales</taxon>
        <taxon>Cyperaceae</taxon>
        <taxon>Cyperoideae</taxon>
        <taxon>Rhynchosporeae</taxon>
        <taxon>Rhynchospora</taxon>
    </lineage>
</organism>
<dbReference type="SUPFAM" id="SSF49599">
    <property type="entry name" value="TRAF domain-like"/>
    <property type="match status" value="1"/>
</dbReference>
<dbReference type="InterPro" id="IPR045005">
    <property type="entry name" value="BPM1-6"/>
</dbReference>
<evidence type="ECO:0000256" key="2">
    <source>
        <dbReference type="ARBA" id="ARBA00010846"/>
    </source>
</evidence>
<accession>A0AAV8FDC1</accession>
<dbReference type="AlphaFoldDB" id="A0AAV8FDC1"/>
<keyword evidence="6" id="KW-1185">Reference proteome</keyword>
<dbReference type="SMART" id="SM00225">
    <property type="entry name" value="BTB"/>
    <property type="match status" value="1"/>
</dbReference>